<keyword evidence="14" id="KW-1185">Reference proteome</keyword>
<evidence type="ECO:0000256" key="12">
    <source>
        <dbReference type="RuleBase" id="RU000483"/>
    </source>
</evidence>
<dbReference type="InterPro" id="IPR023011">
    <property type="entry name" value="ATP_synth_F0_asu_AS"/>
</dbReference>
<keyword evidence="5 11" id="KW-0812">Transmembrane</keyword>
<gene>
    <name evidence="11 13" type="primary">atpB</name>
    <name evidence="13" type="ORF">CLHUN_14090</name>
</gene>
<keyword evidence="11" id="KW-1003">Cell membrane</keyword>
<feature type="transmembrane region" description="Helical" evidence="11">
    <location>
        <begin position="94"/>
        <end position="114"/>
    </location>
</feature>
<dbReference type="Pfam" id="PF00119">
    <property type="entry name" value="ATP-synt_A"/>
    <property type="match status" value="1"/>
</dbReference>
<dbReference type="GO" id="GO:0045259">
    <property type="term" value="C:proton-transporting ATP synthase complex"/>
    <property type="evidence" value="ECO:0007669"/>
    <property type="project" value="UniProtKB-KW"/>
</dbReference>
<dbReference type="GO" id="GO:0005886">
    <property type="term" value="C:plasma membrane"/>
    <property type="evidence" value="ECO:0007669"/>
    <property type="project" value="UniProtKB-SubCell"/>
</dbReference>
<keyword evidence="4 11" id="KW-0138">CF(0)</keyword>
<dbReference type="GO" id="GO:0046933">
    <property type="term" value="F:proton-transporting ATP synthase activity, rotational mechanism"/>
    <property type="evidence" value="ECO:0007669"/>
    <property type="project" value="UniProtKB-UniRule"/>
</dbReference>
<dbReference type="AlphaFoldDB" id="A0A1V4SN17"/>
<dbReference type="STRING" id="48256.CLHUN_14090"/>
<evidence type="ECO:0000256" key="5">
    <source>
        <dbReference type="ARBA" id="ARBA00022692"/>
    </source>
</evidence>
<keyword evidence="10 11" id="KW-0066">ATP synthesis</keyword>
<keyword evidence="3 11" id="KW-0813">Transport</keyword>
<evidence type="ECO:0000313" key="13">
    <source>
        <dbReference type="EMBL" id="OPX44855.1"/>
    </source>
</evidence>
<feature type="transmembrane region" description="Helical" evidence="11">
    <location>
        <begin position="213"/>
        <end position="236"/>
    </location>
</feature>
<dbReference type="InterPro" id="IPR000568">
    <property type="entry name" value="ATP_synth_F0_asu"/>
</dbReference>
<evidence type="ECO:0000256" key="1">
    <source>
        <dbReference type="ARBA" id="ARBA00004141"/>
    </source>
</evidence>
<accession>A0A1V4SN17</accession>
<evidence type="ECO:0000256" key="6">
    <source>
        <dbReference type="ARBA" id="ARBA00022781"/>
    </source>
</evidence>
<comment type="subcellular location">
    <subcellularLocation>
        <location evidence="11 12">Cell membrane</location>
        <topology evidence="11 12">Multi-pass membrane protein</topology>
    </subcellularLocation>
    <subcellularLocation>
        <location evidence="1">Membrane</location>
        <topology evidence="1">Multi-pass membrane protein</topology>
    </subcellularLocation>
</comment>
<evidence type="ECO:0000313" key="14">
    <source>
        <dbReference type="Proteomes" id="UP000191554"/>
    </source>
</evidence>
<dbReference type="EMBL" id="MZGX01000007">
    <property type="protein sequence ID" value="OPX44855.1"/>
    <property type="molecule type" value="Genomic_DNA"/>
</dbReference>
<feature type="transmembrane region" description="Helical" evidence="11">
    <location>
        <begin position="35"/>
        <end position="54"/>
    </location>
</feature>
<dbReference type="GO" id="GO:0042777">
    <property type="term" value="P:proton motive force-driven plasma membrane ATP synthesis"/>
    <property type="evidence" value="ECO:0007669"/>
    <property type="project" value="TreeGrafter"/>
</dbReference>
<keyword evidence="7 11" id="KW-1133">Transmembrane helix</keyword>
<evidence type="ECO:0000256" key="7">
    <source>
        <dbReference type="ARBA" id="ARBA00022989"/>
    </source>
</evidence>
<evidence type="ECO:0000256" key="3">
    <source>
        <dbReference type="ARBA" id="ARBA00022448"/>
    </source>
</evidence>
<comment type="function">
    <text evidence="11 12">Key component of the proton channel; it plays a direct role in the translocation of protons across the membrane.</text>
</comment>
<evidence type="ECO:0000256" key="10">
    <source>
        <dbReference type="ARBA" id="ARBA00023310"/>
    </source>
</evidence>
<dbReference type="HAMAP" id="MF_01393">
    <property type="entry name" value="ATP_synth_a_bact"/>
    <property type="match status" value="1"/>
</dbReference>
<keyword evidence="8 11" id="KW-0406">Ion transport</keyword>
<reference evidence="13 14" key="1">
    <citation type="submission" date="2017-03" db="EMBL/GenBank/DDBJ databases">
        <title>Genome sequence of Clostridium hungatei DSM 14427.</title>
        <authorList>
            <person name="Poehlein A."/>
            <person name="Daniel R."/>
        </authorList>
    </citation>
    <scope>NUCLEOTIDE SEQUENCE [LARGE SCALE GENOMIC DNA]</scope>
    <source>
        <strain evidence="13 14">DSM 14427</strain>
    </source>
</reference>
<keyword evidence="9 11" id="KW-0472">Membrane</keyword>
<dbReference type="PANTHER" id="PTHR42823:SF3">
    <property type="entry name" value="ATP SYNTHASE SUBUNIT A, CHLOROPLASTIC"/>
    <property type="match status" value="1"/>
</dbReference>
<evidence type="ECO:0000256" key="4">
    <source>
        <dbReference type="ARBA" id="ARBA00022547"/>
    </source>
</evidence>
<feature type="transmembrane region" description="Helical" evidence="11">
    <location>
        <begin position="185"/>
        <end position="207"/>
    </location>
</feature>
<dbReference type="NCBIfam" id="TIGR01131">
    <property type="entry name" value="ATP_synt_6_or_A"/>
    <property type="match status" value="1"/>
</dbReference>
<dbReference type="InterPro" id="IPR035908">
    <property type="entry name" value="F0_ATP_A_sf"/>
</dbReference>
<comment type="similarity">
    <text evidence="2 11 12">Belongs to the ATPase A chain family.</text>
</comment>
<protein>
    <recommendedName>
        <fullName evidence="11 12">ATP synthase subunit a</fullName>
    </recommendedName>
    <alternativeName>
        <fullName evidence="11">ATP synthase F0 sector subunit a</fullName>
    </alternativeName>
    <alternativeName>
        <fullName evidence="11">F-ATPase subunit 6</fullName>
    </alternativeName>
</protein>
<dbReference type="RefSeq" id="WP_242656459.1">
    <property type="nucleotide sequence ID" value="NZ_MZGX01000007.1"/>
</dbReference>
<dbReference type="NCBIfam" id="NF004486">
    <property type="entry name" value="PRK05815.3-4"/>
    <property type="match status" value="1"/>
</dbReference>
<dbReference type="PRINTS" id="PR00123">
    <property type="entry name" value="ATPASEA"/>
</dbReference>
<dbReference type="Gene3D" id="1.20.120.220">
    <property type="entry name" value="ATP synthase, F0 complex, subunit A"/>
    <property type="match status" value="1"/>
</dbReference>
<evidence type="ECO:0000256" key="9">
    <source>
        <dbReference type="ARBA" id="ARBA00023136"/>
    </source>
</evidence>
<comment type="caution">
    <text evidence="13">The sequence shown here is derived from an EMBL/GenBank/DDBJ whole genome shotgun (WGS) entry which is preliminary data.</text>
</comment>
<dbReference type="CDD" id="cd00310">
    <property type="entry name" value="ATP-synt_Fo_a_6"/>
    <property type="match status" value="1"/>
</dbReference>
<feature type="transmembrane region" description="Helical" evidence="11">
    <location>
        <begin position="126"/>
        <end position="147"/>
    </location>
</feature>
<evidence type="ECO:0000256" key="2">
    <source>
        <dbReference type="ARBA" id="ARBA00006810"/>
    </source>
</evidence>
<organism evidence="13 14">
    <name type="scientific">Ruminiclostridium hungatei</name>
    <name type="common">Clostridium hungatei</name>
    <dbReference type="NCBI Taxonomy" id="48256"/>
    <lineage>
        <taxon>Bacteria</taxon>
        <taxon>Bacillati</taxon>
        <taxon>Bacillota</taxon>
        <taxon>Clostridia</taxon>
        <taxon>Eubacteriales</taxon>
        <taxon>Oscillospiraceae</taxon>
        <taxon>Ruminiclostridium</taxon>
    </lineage>
</organism>
<dbReference type="InterPro" id="IPR045082">
    <property type="entry name" value="ATP_syn_F0_a_bact/chloroplast"/>
</dbReference>
<evidence type="ECO:0000256" key="8">
    <source>
        <dbReference type="ARBA" id="ARBA00023065"/>
    </source>
</evidence>
<dbReference type="PROSITE" id="PS00449">
    <property type="entry name" value="ATPASE_A"/>
    <property type="match status" value="1"/>
</dbReference>
<sequence length="240" mass="27078">MHEEMSMSERLIEALNPHTVFTIKLPGIKIPVADVIVVMWVIMAMLIFFSIFLTRKLAAVPGKKQNIAEIIVEMINNIAKDAIGEHHWKAFAPYLGTIFLFLIFANTVSIFNVIPGEGFKFRPPTRNINVTACMAIMSICVVIYAGIRYKKMSGWLKSFVEPIPMMLPFKVLDYGIKPLSLALRLFGNILGAFIVMELIYMAMPPVIPAALSIYFDLFDGILQAYVFMFLTSLYIAEVIE</sequence>
<name>A0A1V4SN17_RUMHU</name>
<dbReference type="Proteomes" id="UP000191554">
    <property type="component" value="Unassembled WGS sequence"/>
</dbReference>
<dbReference type="SUPFAM" id="SSF81336">
    <property type="entry name" value="F1F0 ATP synthase subunit A"/>
    <property type="match status" value="1"/>
</dbReference>
<proteinExistence type="inferred from homology"/>
<evidence type="ECO:0000256" key="11">
    <source>
        <dbReference type="HAMAP-Rule" id="MF_01393"/>
    </source>
</evidence>
<dbReference type="PANTHER" id="PTHR42823">
    <property type="entry name" value="ATP SYNTHASE SUBUNIT A, CHLOROPLASTIC"/>
    <property type="match status" value="1"/>
</dbReference>
<keyword evidence="6 11" id="KW-0375">Hydrogen ion transport</keyword>